<dbReference type="Proteomes" id="UP000747542">
    <property type="component" value="Unassembled WGS sequence"/>
</dbReference>
<accession>A0A8J5JR13</accession>
<evidence type="ECO:0000313" key="2">
    <source>
        <dbReference type="EMBL" id="KAG7162585.1"/>
    </source>
</evidence>
<evidence type="ECO:0000313" key="3">
    <source>
        <dbReference type="Proteomes" id="UP000747542"/>
    </source>
</evidence>
<organism evidence="2 3">
    <name type="scientific">Homarus americanus</name>
    <name type="common">American lobster</name>
    <dbReference type="NCBI Taxonomy" id="6706"/>
    <lineage>
        <taxon>Eukaryota</taxon>
        <taxon>Metazoa</taxon>
        <taxon>Ecdysozoa</taxon>
        <taxon>Arthropoda</taxon>
        <taxon>Crustacea</taxon>
        <taxon>Multicrustacea</taxon>
        <taxon>Malacostraca</taxon>
        <taxon>Eumalacostraca</taxon>
        <taxon>Eucarida</taxon>
        <taxon>Decapoda</taxon>
        <taxon>Pleocyemata</taxon>
        <taxon>Astacidea</taxon>
        <taxon>Nephropoidea</taxon>
        <taxon>Nephropidae</taxon>
        <taxon>Homarus</taxon>
    </lineage>
</organism>
<comment type="caution">
    <text evidence="2">The sequence shown here is derived from an EMBL/GenBank/DDBJ whole genome shotgun (WGS) entry which is preliminary data.</text>
</comment>
<reference evidence="2" key="1">
    <citation type="journal article" date="2021" name="Sci. Adv.">
        <title>The American lobster genome reveals insights on longevity, neural, and immune adaptations.</title>
        <authorList>
            <person name="Polinski J.M."/>
            <person name="Zimin A.V."/>
            <person name="Clark K.F."/>
            <person name="Kohn A.B."/>
            <person name="Sadowski N."/>
            <person name="Timp W."/>
            <person name="Ptitsyn A."/>
            <person name="Khanna P."/>
            <person name="Romanova D.Y."/>
            <person name="Williams P."/>
            <person name="Greenwood S.J."/>
            <person name="Moroz L.L."/>
            <person name="Walt D.R."/>
            <person name="Bodnar A.G."/>
        </authorList>
    </citation>
    <scope>NUCLEOTIDE SEQUENCE</scope>
    <source>
        <strain evidence="2">GMGI-L3</strain>
    </source>
</reference>
<keyword evidence="3" id="KW-1185">Reference proteome</keyword>
<dbReference type="EMBL" id="JAHLQT010027690">
    <property type="protein sequence ID" value="KAG7162585.1"/>
    <property type="molecule type" value="Genomic_DNA"/>
</dbReference>
<proteinExistence type="predicted"/>
<name>A0A8J5JR13_HOMAM</name>
<sequence length="250" mass="27211">VILVTVTVVAAMPKKPTKEFPKKYNPVLHSIKDTYSVYSHTLDEDLVVPAAKPFAYALMAPSSYNAYFEQEPHDPILPPEGSTYTRVSEVTEGERLVPPPEDTYSSHSGIGLRDMTPPPVSPMTPASQGSYLSYDDNAQDPLEAPELSSYAQTPSDKPGLKELASLVAMIHALPHTSSYSEFSPSGVSQEGGDILDLILRPPSAQEQPVPLHNSYSEISIDQPTYMNEQITTEAVTNIPLPSLSFLPPSQ</sequence>
<gene>
    <name evidence="2" type="ORF">Hamer_G025175</name>
</gene>
<dbReference type="AlphaFoldDB" id="A0A8J5JR13"/>
<feature type="region of interest" description="Disordered" evidence="1">
    <location>
        <begin position="90"/>
        <end position="141"/>
    </location>
</feature>
<evidence type="ECO:0000256" key="1">
    <source>
        <dbReference type="SAM" id="MobiDB-lite"/>
    </source>
</evidence>
<protein>
    <submittedName>
        <fullName evidence="2">Uncharacterized protein</fullName>
    </submittedName>
</protein>
<feature type="non-terminal residue" evidence="2">
    <location>
        <position position="1"/>
    </location>
</feature>